<organism evidence="1 2">
    <name type="scientific">Pyropia yezoensis</name>
    <name type="common">Susabi-nori</name>
    <name type="synonym">Porphyra yezoensis</name>
    <dbReference type="NCBI Taxonomy" id="2788"/>
    <lineage>
        <taxon>Eukaryota</taxon>
        <taxon>Rhodophyta</taxon>
        <taxon>Bangiophyceae</taxon>
        <taxon>Bangiales</taxon>
        <taxon>Bangiaceae</taxon>
        <taxon>Pyropia</taxon>
    </lineage>
</organism>
<evidence type="ECO:0000313" key="1">
    <source>
        <dbReference type="EMBL" id="KAK1859827.1"/>
    </source>
</evidence>
<name>A0ACC3BQN8_PYRYE</name>
<protein>
    <submittedName>
        <fullName evidence="1">Uncharacterized protein</fullName>
    </submittedName>
</protein>
<sequence length="267" mass="27857">MGSTSRLALVALAAGITLSLASSAVAWNECGTAWCCRNEWKFSSANESTEASLRAYEECQVTTPTVPLVRPGPSPAPTPEPMHLLCYNSGAATFPSCPGTNASAPPPPPPPYYQALEVCSSSWCLHSGWPSLFYGRPCYFSARFAYPMTCALWAATFGSREVVERKVAYGGPAWDPSWGGVGARFGLTADEAASTAAAVAVAGTDAAREPAAGGATAHADRGVRQLTGEGPTAGARGQDLDAHTLALLEALAPMNVWVKHGVVQPER</sequence>
<dbReference type="EMBL" id="CM020618">
    <property type="protein sequence ID" value="KAK1859827.1"/>
    <property type="molecule type" value="Genomic_DNA"/>
</dbReference>
<evidence type="ECO:0000313" key="2">
    <source>
        <dbReference type="Proteomes" id="UP000798662"/>
    </source>
</evidence>
<keyword evidence="2" id="KW-1185">Reference proteome</keyword>
<gene>
    <name evidence="1" type="ORF">I4F81_002421</name>
</gene>
<comment type="caution">
    <text evidence="1">The sequence shown here is derived from an EMBL/GenBank/DDBJ whole genome shotgun (WGS) entry which is preliminary data.</text>
</comment>
<reference evidence="1" key="1">
    <citation type="submission" date="2019-11" db="EMBL/GenBank/DDBJ databases">
        <title>Nori genome reveals adaptations in red seaweeds to the harsh intertidal environment.</title>
        <authorList>
            <person name="Wang D."/>
            <person name="Mao Y."/>
        </authorList>
    </citation>
    <scope>NUCLEOTIDE SEQUENCE</scope>
    <source>
        <tissue evidence="1">Gametophyte</tissue>
    </source>
</reference>
<proteinExistence type="predicted"/>
<dbReference type="Proteomes" id="UP000798662">
    <property type="component" value="Chromosome 1"/>
</dbReference>
<accession>A0ACC3BQN8</accession>